<dbReference type="Gene3D" id="3.40.1090.10">
    <property type="entry name" value="Cytosolic phospholipase A2 catalytic domain"/>
    <property type="match status" value="1"/>
</dbReference>
<name>A0ABU3KPP3_9BURK</name>
<dbReference type="InterPro" id="IPR002641">
    <property type="entry name" value="PNPLA_dom"/>
</dbReference>
<keyword evidence="5" id="KW-1185">Reference proteome</keyword>
<dbReference type="Pfam" id="PF01734">
    <property type="entry name" value="Patatin"/>
    <property type="match status" value="1"/>
</dbReference>
<evidence type="ECO:0000313" key="5">
    <source>
        <dbReference type="Proteomes" id="UP001321700"/>
    </source>
</evidence>
<feature type="active site" description="Nucleophile" evidence="2">
    <location>
        <position position="54"/>
    </location>
</feature>
<feature type="short sequence motif" description="GXSXG" evidence="2">
    <location>
        <begin position="52"/>
        <end position="56"/>
    </location>
</feature>
<evidence type="ECO:0000259" key="3">
    <source>
        <dbReference type="PROSITE" id="PS51635"/>
    </source>
</evidence>
<evidence type="ECO:0000256" key="1">
    <source>
        <dbReference type="ARBA" id="ARBA00023098"/>
    </source>
</evidence>
<dbReference type="Proteomes" id="UP001321700">
    <property type="component" value="Unassembled WGS sequence"/>
</dbReference>
<dbReference type="PROSITE" id="PS51635">
    <property type="entry name" value="PNPLA"/>
    <property type="match status" value="1"/>
</dbReference>
<feature type="active site" description="Proton acceptor" evidence="2">
    <location>
        <position position="213"/>
    </location>
</feature>
<keyword evidence="2" id="KW-0378">Hydrolase</keyword>
<keyword evidence="1 2" id="KW-0443">Lipid metabolism</keyword>
<proteinExistence type="predicted"/>
<dbReference type="SUPFAM" id="SSF52151">
    <property type="entry name" value="FabD/lysophospholipase-like"/>
    <property type="match status" value="1"/>
</dbReference>
<reference evidence="4 5" key="1">
    <citation type="submission" date="2023-08" db="EMBL/GenBank/DDBJ databases">
        <title>Rhodoferax potami sp. nov. and Rhodoferax mekongensis sp. nov., isolated from the Mekong River in Thailand.</title>
        <authorList>
            <person name="Kitikhun S."/>
            <person name="Charoenyingcharoen P."/>
            <person name="Siriarchawattana P."/>
            <person name="Likhitrattanapisal S."/>
            <person name="Nilsakha T."/>
            <person name="Chanpet A."/>
            <person name="Rattanawaree P."/>
            <person name="Ingsriswang S."/>
        </authorList>
    </citation>
    <scope>NUCLEOTIDE SEQUENCE [LARGE SCALE GENOMIC DNA]</scope>
    <source>
        <strain evidence="4 5">TBRC 17660</strain>
    </source>
</reference>
<comment type="caution">
    <text evidence="4">The sequence shown here is derived from an EMBL/GenBank/DDBJ whole genome shotgun (WGS) entry which is preliminary data.</text>
</comment>
<evidence type="ECO:0000313" key="4">
    <source>
        <dbReference type="EMBL" id="MDT7519769.1"/>
    </source>
</evidence>
<dbReference type="EMBL" id="JAVBIK010000001">
    <property type="protein sequence ID" value="MDT7519769.1"/>
    <property type="molecule type" value="Genomic_DNA"/>
</dbReference>
<accession>A0ABU3KPP3</accession>
<feature type="short sequence motif" description="DGA/G" evidence="2">
    <location>
        <begin position="213"/>
        <end position="215"/>
    </location>
</feature>
<keyword evidence="2" id="KW-0442">Lipid degradation</keyword>
<evidence type="ECO:0000256" key="2">
    <source>
        <dbReference type="PROSITE-ProRule" id="PRU01161"/>
    </source>
</evidence>
<protein>
    <submittedName>
        <fullName evidence="4">Patatin-like phospholipase family protein</fullName>
    </submittedName>
</protein>
<organism evidence="4 5">
    <name type="scientific">Rhodoferax potami</name>
    <dbReference type="NCBI Taxonomy" id="3068338"/>
    <lineage>
        <taxon>Bacteria</taxon>
        <taxon>Pseudomonadati</taxon>
        <taxon>Pseudomonadota</taxon>
        <taxon>Betaproteobacteria</taxon>
        <taxon>Burkholderiales</taxon>
        <taxon>Comamonadaceae</taxon>
        <taxon>Rhodoferax</taxon>
    </lineage>
</organism>
<sequence length="293" mass="32191">MHTIAAISPSDFLSRTFHTAVFAGGGNRCWWQAGAVERLRDQANWQVRRLIGVSAGAGVATAFATGRLQEALQSAVERFNTTPKNIVWADLLKGKRPFVLPRIYPDWIESFLQAADLQRLQQGSLKVDVAITRPIPYLPVTLSTALALALYSTEKFWLKTFHGRVPHWVGLRSEYHDVTGCAHLEDARSLLMASAAAVPITPTHKVNGRAALDGGFYDNVPLSRDRVDDAGTLVLLTRHRTDLPLAFDMGGRTYLQPSRPVAATNMDCTSGSNVQSTYAQGLEDIGAWLHKVN</sequence>
<gene>
    <name evidence="4" type="ORF">RAE19_13785</name>
</gene>
<feature type="domain" description="PNPLA" evidence="3">
    <location>
        <begin position="20"/>
        <end position="226"/>
    </location>
</feature>
<comment type="caution">
    <text evidence="2">Lacks conserved residue(s) required for the propagation of feature annotation.</text>
</comment>
<dbReference type="RefSeq" id="WP_313875429.1">
    <property type="nucleotide sequence ID" value="NZ_JAVBIK010000001.1"/>
</dbReference>
<dbReference type="InterPro" id="IPR016035">
    <property type="entry name" value="Acyl_Trfase/lysoPLipase"/>
</dbReference>